<dbReference type="GO" id="GO:0002376">
    <property type="term" value="P:immune system process"/>
    <property type="evidence" value="ECO:0007669"/>
    <property type="project" value="UniProtKB-KW"/>
</dbReference>
<feature type="domain" description="Ig-like" evidence="3">
    <location>
        <begin position="7"/>
        <end position="115"/>
    </location>
</feature>
<sequence>NLTDLTPVLVKNVYQTPVIFASFGNPVELFCNHSYSNFDQIYWYQQTRGNTELKLIGYANYDQMYPEDSFKARFKLNGHGSKELTVRIDSITFEDSAVYFCAASEHSSAERVLISQKPAHHSILNI</sequence>
<dbReference type="GO" id="GO:0005886">
    <property type="term" value="C:plasma membrane"/>
    <property type="evidence" value="ECO:0007669"/>
    <property type="project" value="TreeGrafter"/>
</dbReference>
<dbReference type="SMART" id="SM00409">
    <property type="entry name" value="IG"/>
    <property type="match status" value="1"/>
</dbReference>
<evidence type="ECO:0000313" key="4">
    <source>
        <dbReference type="Ensembl" id="ENSECRP00000006422.1"/>
    </source>
</evidence>
<dbReference type="InterPro" id="IPR003599">
    <property type="entry name" value="Ig_sub"/>
</dbReference>
<reference evidence="4" key="3">
    <citation type="submission" date="2025-09" db="UniProtKB">
        <authorList>
            <consortium name="Ensembl"/>
        </authorList>
    </citation>
    <scope>IDENTIFICATION</scope>
</reference>
<dbReference type="Ensembl" id="ENSECRT00000006525.1">
    <property type="protein sequence ID" value="ENSECRP00000006422.1"/>
    <property type="gene ID" value="ENSECRG00000004284.1"/>
</dbReference>
<dbReference type="SMART" id="SM00406">
    <property type="entry name" value="IGv"/>
    <property type="match status" value="1"/>
</dbReference>
<dbReference type="SUPFAM" id="SSF48726">
    <property type="entry name" value="Immunoglobulin"/>
    <property type="match status" value="1"/>
</dbReference>
<keyword evidence="2" id="KW-0391">Immunity</keyword>
<evidence type="ECO:0000259" key="3">
    <source>
        <dbReference type="PROSITE" id="PS50835"/>
    </source>
</evidence>
<dbReference type="PANTHER" id="PTHR23268">
    <property type="entry name" value="T-CELL RECEPTOR BETA CHAIN"/>
    <property type="match status" value="1"/>
</dbReference>
<proteinExistence type="predicted"/>
<dbReference type="Pfam" id="PF07686">
    <property type="entry name" value="V-set"/>
    <property type="match status" value="1"/>
</dbReference>
<keyword evidence="5" id="KW-1185">Reference proteome</keyword>
<organism evidence="4 5">
    <name type="scientific">Erpetoichthys calabaricus</name>
    <name type="common">Rope fish</name>
    <name type="synonym">Calamoichthys calabaricus</name>
    <dbReference type="NCBI Taxonomy" id="27687"/>
    <lineage>
        <taxon>Eukaryota</taxon>
        <taxon>Metazoa</taxon>
        <taxon>Chordata</taxon>
        <taxon>Craniata</taxon>
        <taxon>Vertebrata</taxon>
        <taxon>Euteleostomi</taxon>
        <taxon>Actinopterygii</taxon>
        <taxon>Polypteriformes</taxon>
        <taxon>Polypteridae</taxon>
        <taxon>Erpetoichthys</taxon>
    </lineage>
</organism>
<dbReference type="PANTHER" id="PTHR23268:SF28">
    <property type="entry name" value="T CELL RECEPTOR BETA VARIABLE 19"/>
    <property type="match status" value="1"/>
</dbReference>
<evidence type="ECO:0000256" key="2">
    <source>
        <dbReference type="ARBA" id="ARBA00022859"/>
    </source>
</evidence>
<reference evidence="4" key="2">
    <citation type="submission" date="2025-08" db="UniProtKB">
        <authorList>
            <consortium name="Ensembl"/>
        </authorList>
    </citation>
    <scope>IDENTIFICATION</scope>
</reference>
<dbReference type="GO" id="GO:0007166">
    <property type="term" value="P:cell surface receptor signaling pathway"/>
    <property type="evidence" value="ECO:0007669"/>
    <property type="project" value="TreeGrafter"/>
</dbReference>
<name>A0A8C4RRZ2_ERPCA</name>
<keyword evidence="1" id="KW-0732">Signal</keyword>
<evidence type="ECO:0000256" key="1">
    <source>
        <dbReference type="ARBA" id="ARBA00022729"/>
    </source>
</evidence>
<dbReference type="Gene3D" id="2.60.40.10">
    <property type="entry name" value="Immunoglobulins"/>
    <property type="match status" value="1"/>
</dbReference>
<dbReference type="InterPro" id="IPR013783">
    <property type="entry name" value="Ig-like_fold"/>
</dbReference>
<dbReference type="PROSITE" id="PS50835">
    <property type="entry name" value="IG_LIKE"/>
    <property type="match status" value="1"/>
</dbReference>
<dbReference type="InterPro" id="IPR007110">
    <property type="entry name" value="Ig-like_dom"/>
</dbReference>
<protein>
    <recommendedName>
        <fullName evidence="3">Ig-like domain-containing protein</fullName>
    </recommendedName>
</protein>
<dbReference type="Proteomes" id="UP000694620">
    <property type="component" value="Chromosome 3"/>
</dbReference>
<evidence type="ECO:0000313" key="5">
    <source>
        <dbReference type="Proteomes" id="UP000694620"/>
    </source>
</evidence>
<dbReference type="AlphaFoldDB" id="A0A8C4RRZ2"/>
<dbReference type="InterPro" id="IPR013106">
    <property type="entry name" value="Ig_V-set"/>
</dbReference>
<dbReference type="GeneTree" id="ENSGT00940000166007"/>
<dbReference type="InterPro" id="IPR036179">
    <property type="entry name" value="Ig-like_dom_sf"/>
</dbReference>
<dbReference type="InterPro" id="IPR050413">
    <property type="entry name" value="TCR_beta_variable"/>
</dbReference>
<accession>A0A8C4RRZ2</accession>
<reference evidence="4" key="1">
    <citation type="submission" date="2021-06" db="EMBL/GenBank/DDBJ databases">
        <authorList>
            <consortium name="Wellcome Sanger Institute Data Sharing"/>
        </authorList>
    </citation>
    <scope>NUCLEOTIDE SEQUENCE [LARGE SCALE GENOMIC DNA]</scope>
</reference>